<proteinExistence type="predicted"/>
<dbReference type="Proteomes" id="UP001642409">
    <property type="component" value="Unassembled WGS sequence"/>
</dbReference>
<dbReference type="AlphaFoldDB" id="A0AA86S5Y7"/>
<evidence type="ECO:0000313" key="1">
    <source>
        <dbReference type="EMBL" id="CAI9978650.1"/>
    </source>
</evidence>
<gene>
    <name evidence="1" type="ORF">HINF_LOCUS66295</name>
    <name evidence="2" type="ORF">HINF_LOCUS8060</name>
</gene>
<organism evidence="1">
    <name type="scientific">Hexamita inflata</name>
    <dbReference type="NCBI Taxonomy" id="28002"/>
    <lineage>
        <taxon>Eukaryota</taxon>
        <taxon>Metamonada</taxon>
        <taxon>Diplomonadida</taxon>
        <taxon>Hexamitidae</taxon>
        <taxon>Hexamitinae</taxon>
        <taxon>Hexamita</taxon>
    </lineage>
</organism>
<evidence type="ECO:0000313" key="3">
    <source>
        <dbReference type="Proteomes" id="UP001642409"/>
    </source>
</evidence>
<dbReference type="InterPro" id="IPR012337">
    <property type="entry name" value="RNaseH-like_sf"/>
</dbReference>
<dbReference type="EMBL" id="CAXDID020000017">
    <property type="protein sequence ID" value="CAL5984359.1"/>
    <property type="molecule type" value="Genomic_DNA"/>
</dbReference>
<reference evidence="2 3" key="2">
    <citation type="submission" date="2024-07" db="EMBL/GenBank/DDBJ databases">
        <authorList>
            <person name="Akdeniz Z."/>
        </authorList>
    </citation>
    <scope>NUCLEOTIDE SEQUENCE [LARGE SCALE GENOMIC DNA]</scope>
</reference>
<protein>
    <submittedName>
        <fullName evidence="1">Ribonuclease H-like superfamily</fullName>
    </submittedName>
    <submittedName>
        <fullName evidence="2">Ribonuclease_H-like superfamily</fullName>
    </submittedName>
</protein>
<dbReference type="EMBL" id="CATOUU010001186">
    <property type="protein sequence ID" value="CAI9978650.1"/>
    <property type="molecule type" value="Genomic_DNA"/>
</dbReference>
<evidence type="ECO:0000313" key="2">
    <source>
        <dbReference type="EMBL" id="CAL5984359.1"/>
    </source>
</evidence>
<name>A0AA86S5Y7_9EUKA</name>
<accession>A0AA86S5Y7</accession>
<keyword evidence="3" id="KW-1185">Reference proteome</keyword>
<sequence>MEVLFLQFYKIQWSEVVGVGYLIFSCLQVYSIHVASKTINRLLIIDLIEIYVIKLSYSVLEKHIKQKYKNDLAKQQLTYSTIDEYWSLIVTIDEQAQSMLEFVKICQVIPLSEADVERLFSQIGLITNKRRQTIGTAYLNSLVTIKKNTKDLK</sequence>
<comment type="caution">
    <text evidence="1">The sequence shown here is derived from an EMBL/GenBank/DDBJ whole genome shotgun (WGS) entry which is preliminary data.</text>
</comment>
<dbReference type="SUPFAM" id="SSF53098">
    <property type="entry name" value="Ribonuclease H-like"/>
    <property type="match status" value="1"/>
</dbReference>
<reference evidence="1" key="1">
    <citation type="submission" date="2023-06" db="EMBL/GenBank/DDBJ databases">
        <authorList>
            <person name="Kurt Z."/>
        </authorList>
    </citation>
    <scope>NUCLEOTIDE SEQUENCE</scope>
</reference>